<feature type="domain" description="TonB C-terminal" evidence="6">
    <location>
        <begin position="361"/>
        <end position="456"/>
    </location>
</feature>
<accession>A0A916QLY1</accession>
<dbReference type="RefSeq" id="WP_068811219.1">
    <property type="nucleotide sequence ID" value="NZ_BMIY01000011.1"/>
</dbReference>
<keyword evidence="2 5" id="KW-0812">Transmembrane</keyword>
<dbReference type="CDD" id="cd07341">
    <property type="entry name" value="M56_BlaR1_MecR1_like"/>
    <property type="match status" value="1"/>
</dbReference>
<feature type="transmembrane region" description="Helical" evidence="5">
    <location>
        <begin position="328"/>
        <end position="349"/>
    </location>
</feature>
<dbReference type="PROSITE" id="PS52015">
    <property type="entry name" value="TONB_CTD"/>
    <property type="match status" value="1"/>
</dbReference>
<comment type="subcellular location">
    <subcellularLocation>
        <location evidence="1">Membrane</location>
        <topology evidence="1">Single-pass membrane protein</topology>
    </subcellularLocation>
</comment>
<keyword evidence="8" id="KW-1185">Reference proteome</keyword>
<evidence type="ECO:0000256" key="4">
    <source>
        <dbReference type="ARBA" id="ARBA00023136"/>
    </source>
</evidence>
<feature type="transmembrane region" description="Helical" evidence="5">
    <location>
        <begin position="16"/>
        <end position="37"/>
    </location>
</feature>
<gene>
    <name evidence="7" type="ORF">GCM10011403_25320</name>
</gene>
<proteinExistence type="predicted"/>
<evidence type="ECO:0000313" key="7">
    <source>
        <dbReference type="EMBL" id="GFZ81108.1"/>
    </source>
</evidence>
<evidence type="ECO:0000259" key="6">
    <source>
        <dbReference type="PROSITE" id="PS52015"/>
    </source>
</evidence>
<name>A0A916QLY1_9GAMM</name>
<dbReference type="PANTHER" id="PTHR34978">
    <property type="entry name" value="POSSIBLE SENSOR-TRANSDUCER PROTEIN BLAR"/>
    <property type="match status" value="1"/>
</dbReference>
<dbReference type="GO" id="GO:0016020">
    <property type="term" value="C:membrane"/>
    <property type="evidence" value="ECO:0007669"/>
    <property type="project" value="UniProtKB-SubCell"/>
</dbReference>
<evidence type="ECO:0000313" key="8">
    <source>
        <dbReference type="Proteomes" id="UP000627715"/>
    </source>
</evidence>
<keyword evidence="4 5" id="KW-0472">Membrane</keyword>
<dbReference type="OrthoDB" id="5696981at2"/>
<dbReference type="PANTHER" id="PTHR34978:SF3">
    <property type="entry name" value="SLR0241 PROTEIN"/>
    <property type="match status" value="1"/>
</dbReference>
<dbReference type="Pfam" id="PF03544">
    <property type="entry name" value="TonB_C"/>
    <property type="match status" value="1"/>
</dbReference>
<protein>
    <recommendedName>
        <fullName evidence="6">TonB C-terminal domain-containing protein</fullName>
    </recommendedName>
</protein>
<organism evidence="7 8">
    <name type="scientific">Pseudohongiella nitratireducens</name>
    <dbReference type="NCBI Taxonomy" id="1768907"/>
    <lineage>
        <taxon>Bacteria</taxon>
        <taxon>Pseudomonadati</taxon>
        <taxon>Pseudomonadota</taxon>
        <taxon>Gammaproteobacteria</taxon>
        <taxon>Pseudomonadales</taxon>
        <taxon>Pseudohongiellaceae</taxon>
        <taxon>Pseudohongiella</taxon>
    </lineage>
</organism>
<dbReference type="InterPro" id="IPR006260">
    <property type="entry name" value="TonB/TolA_C"/>
</dbReference>
<dbReference type="GO" id="GO:0055085">
    <property type="term" value="P:transmembrane transport"/>
    <property type="evidence" value="ECO:0007669"/>
    <property type="project" value="InterPro"/>
</dbReference>
<dbReference type="InterPro" id="IPR052173">
    <property type="entry name" value="Beta-lactam_resp_regulator"/>
</dbReference>
<evidence type="ECO:0000256" key="3">
    <source>
        <dbReference type="ARBA" id="ARBA00022989"/>
    </source>
</evidence>
<dbReference type="Pfam" id="PF05569">
    <property type="entry name" value="Peptidase_M56"/>
    <property type="match status" value="1"/>
</dbReference>
<dbReference type="AlphaFoldDB" id="A0A916QLY1"/>
<evidence type="ECO:0000256" key="2">
    <source>
        <dbReference type="ARBA" id="ARBA00022692"/>
    </source>
</evidence>
<dbReference type="InterPro" id="IPR008756">
    <property type="entry name" value="Peptidase_M56"/>
</dbReference>
<reference evidence="7" key="1">
    <citation type="journal article" date="2014" name="Int. J. Syst. Evol. Microbiol.">
        <title>Complete genome sequence of Corynebacterium casei LMG S-19264T (=DSM 44701T), isolated from a smear-ripened cheese.</title>
        <authorList>
            <consortium name="US DOE Joint Genome Institute (JGI-PGF)"/>
            <person name="Walter F."/>
            <person name="Albersmeier A."/>
            <person name="Kalinowski J."/>
            <person name="Ruckert C."/>
        </authorList>
    </citation>
    <scope>NUCLEOTIDE SEQUENCE</scope>
    <source>
        <strain evidence="7">CGMCC 1.15425</strain>
    </source>
</reference>
<dbReference type="SUPFAM" id="SSF74653">
    <property type="entry name" value="TolA/TonB C-terminal domain"/>
    <property type="match status" value="1"/>
</dbReference>
<evidence type="ECO:0000256" key="1">
    <source>
        <dbReference type="ARBA" id="ARBA00004167"/>
    </source>
</evidence>
<feature type="transmembrane region" description="Helical" evidence="5">
    <location>
        <begin position="65"/>
        <end position="92"/>
    </location>
</feature>
<feature type="transmembrane region" description="Helical" evidence="5">
    <location>
        <begin position="112"/>
        <end position="129"/>
    </location>
</feature>
<dbReference type="Gene3D" id="3.30.1150.10">
    <property type="match status" value="1"/>
</dbReference>
<dbReference type="EMBL" id="BMIY01000011">
    <property type="protein sequence ID" value="GFZ81108.1"/>
    <property type="molecule type" value="Genomic_DNA"/>
</dbReference>
<dbReference type="NCBIfam" id="TIGR01352">
    <property type="entry name" value="tonB_Cterm"/>
    <property type="match status" value="1"/>
</dbReference>
<reference evidence="7" key="2">
    <citation type="submission" date="2020-09" db="EMBL/GenBank/DDBJ databases">
        <authorList>
            <person name="Sun Q."/>
            <person name="Zhou Y."/>
        </authorList>
    </citation>
    <scope>NUCLEOTIDE SEQUENCE</scope>
    <source>
        <strain evidence="7">CGMCC 1.15425</strain>
    </source>
</reference>
<dbReference type="InterPro" id="IPR037682">
    <property type="entry name" value="TonB_C"/>
</dbReference>
<sequence>MVDGSALLHAIAGTPALNFVVTLLFQSLFVFLIFFLAEFVMKTLANQHAGQYTPVLPHTLWQSAFIVLLALPLLPFLAANLLAVFPTIALASPIVEVVVLPEFNSMPDQFDFPLMATTIYFSVIALLLLKLGWSYVRLLQLTASAQLLHDPAVHSVLTRRVQQLNIEKNISLLISPKIDSPISFGMRRGVIMLPENYRQWSESAMTDVLMHELCHLRRNDWLTLMLTHALCAMYWANPVVWLAQRRLLEVTENRCDLDVVSHGRDQFTYAESLLGVASSCRQCQQRFRSQGLPAQPMFDRKTLKNRLNQVLKETTMKSNQIAQQGKKIVWGSSVFSLLILSVLAFNPILSAQDAQQQVALPIDKEMLPVTDIMPYYPRKAADESIEGHATAKFTVDVQGRVVEDSITIIDAVPSDIFNQSAIAAVRQFQFQPHVINGQAVPVAEVEYKFNYRMKAE</sequence>
<comment type="caution">
    <text evidence="7">The sequence shown here is derived from an EMBL/GenBank/DDBJ whole genome shotgun (WGS) entry which is preliminary data.</text>
</comment>
<dbReference type="Proteomes" id="UP000627715">
    <property type="component" value="Unassembled WGS sequence"/>
</dbReference>
<keyword evidence="3 5" id="KW-1133">Transmembrane helix</keyword>
<evidence type="ECO:0000256" key="5">
    <source>
        <dbReference type="SAM" id="Phobius"/>
    </source>
</evidence>